<evidence type="ECO:0000313" key="4">
    <source>
        <dbReference type="EMBL" id="TIA45987.1"/>
    </source>
</evidence>
<keyword evidence="1" id="KW-0694">RNA-binding</keyword>
<dbReference type="InterPro" id="IPR007855">
    <property type="entry name" value="RDRP"/>
</dbReference>
<evidence type="ECO:0000256" key="1">
    <source>
        <dbReference type="RuleBase" id="RU363098"/>
    </source>
</evidence>
<comment type="similarity">
    <text evidence="1">Belongs to the RdRP family.</text>
</comment>
<dbReference type="Proteomes" id="UP000304947">
    <property type="component" value="Unassembled WGS sequence"/>
</dbReference>
<dbReference type="GO" id="GO:0003968">
    <property type="term" value="F:RNA-directed RNA polymerase activity"/>
    <property type="evidence" value="ECO:0007669"/>
    <property type="project" value="UniProtKB-KW"/>
</dbReference>
<feature type="domain" description="RDRP core" evidence="2">
    <location>
        <begin position="428"/>
        <end position="1028"/>
    </location>
</feature>
<evidence type="ECO:0000259" key="3">
    <source>
        <dbReference type="Pfam" id="PF25358"/>
    </source>
</evidence>
<dbReference type="EMBL" id="QZBU01001836">
    <property type="protein sequence ID" value="TIA45987.1"/>
    <property type="molecule type" value="Genomic_DNA"/>
</dbReference>
<dbReference type="Pfam" id="PF05183">
    <property type="entry name" value="RdRP"/>
    <property type="match status" value="1"/>
</dbReference>
<sequence length="1223" mass="137575">MEVFLNRIPPHCTERDLKRQLRAPLSEFGITNYVCEKFGSKPCGKLIFLDVAKGEQFLAKYGLVNGQRKSAFPLTMNGQPVNCSLSKNQPDPWLLRSLKANIIAQPQALAQSRPTNGGSQATTFSISSLHCGIWSFVDGELTFVPHYIDVRQGKIIFGQRQAAILFDDSHGNNHGEQFATRINIKYFDIDTATSGNYEHPTITFNLHCPPSFYCSPSVELVDLFARVGLMNPGLRMQPPKKKRVTSINQAHAAVASTCHVYQIQLADYRQLPDVFRLLKHNRHTASVTVNHPTPSMPPSMALSGAFARLELHLASMQPYRDLAFDVKFQLLRLARNGALQPDQVVLILPAISLLVANHDGPAIVQSLKRLYHSLQLIGPHVEAQSYSIETLTNNLLDYAQDYDRSKLQNSYDQANRHAHIVLVHKLTVTPAGVYLEGPEPEVSNRVLRKYEDHPDYFMRVTFVDEDGEPVRFDGQADQKEVYARFKKFMESEYVIAGRGFSFLGFSHSSLRSQTCWFMAPFEFEGKLMHAPELIKGLGDFSHIRSPARCAARIGQSFTDTTGTVEVEAGMLGRIPDVERNGRCFSDGCGTISLDLLRKVWRVYGPRRTLKPTILQIRFDGAKGVVSLDRRLGDEQFNIRPSMVKFSGSGSITLEVCGAAWRPYPMVLNRQFIKILEDLQVPIESFMRLQEQAVEKLRMMTTNTYNASFLLNDTQTSKAARLPSLIDMLADIGLDYHDDSFLRGVVEMAVITKLREIKYKGRIPVQNGVTLYGIMDETGYLKEGQIYVTTQSSPDKPKKVLTGGKVIITRSPALHPGDIRTVEAIDVPSTSPLDQLRNCVVFSQHGDRDLPSQLSGGDLDGDLYNVIFEPTLMPQVNSAPPADYPRVPGYELEREVTIHDMSSFFVEFMETDQLGQICNRHLQIADQKLRGVFDDDCIILADMASQAVDFSKTGIAVSMDRAPRAPRVKPDFMAPSPRVILESGGLASFQDALENEQDEENDPISDLDGVRPIRYYRSEKALGHLYRAIDEHQFLETMQNVPKLAHGLEDTVLDTLWTYIQQHISVVQWQHHTDLARQIRDGYEQTLLQSLYQFASSPRHPLTETEIFSGTILGRDGGKQSKRVRETTQAMRAQLEDVLTFTISRIIDGDYDEDDRNEEALPRAIACLAIGMNEPSYGDKKVGDLQSWKYIAAGVCLREVKRWFAVDMGRYALPIVRRFGTIGR</sequence>
<protein>
    <recommendedName>
        <fullName evidence="1">RNA-dependent RNA polymerase</fullName>
        <ecNumber evidence="1">2.7.7.48</ecNumber>
    </recommendedName>
</protein>
<evidence type="ECO:0000259" key="2">
    <source>
        <dbReference type="Pfam" id="PF05183"/>
    </source>
</evidence>
<dbReference type="InterPro" id="IPR057596">
    <property type="entry name" value="RDRP_core"/>
</dbReference>
<dbReference type="InterPro" id="IPR057503">
    <property type="entry name" value="PH_RdRP"/>
</dbReference>
<comment type="caution">
    <text evidence="4">The sequence shown here is derived from an EMBL/GenBank/DDBJ whole genome shotgun (WGS) entry which is preliminary data.</text>
</comment>
<dbReference type="GO" id="GO:0003723">
    <property type="term" value="F:RNA binding"/>
    <property type="evidence" value="ECO:0007669"/>
    <property type="project" value="UniProtKB-KW"/>
</dbReference>
<dbReference type="AlphaFoldDB" id="A0A4V4LH55"/>
<keyword evidence="1 4" id="KW-0696">RNA-directed RNA polymerase</keyword>
<dbReference type="PANTHER" id="PTHR23079">
    <property type="entry name" value="RNA-DEPENDENT RNA POLYMERASE"/>
    <property type="match status" value="1"/>
</dbReference>
<evidence type="ECO:0000313" key="5">
    <source>
        <dbReference type="Proteomes" id="UP000304947"/>
    </source>
</evidence>
<dbReference type="GO" id="GO:0030422">
    <property type="term" value="P:siRNA processing"/>
    <property type="evidence" value="ECO:0007669"/>
    <property type="project" value="TreeGrafter"/>
</dbReference>
<keyword evidence="1" id="KW-0548">Nucleotidyltransferase</keyword>
<reference evidence="4 5" key="1">
    <citation type="submission" date="2018-10" db="EMBL/GenBank/DDBJ databases">
        <title>Fifty Aureobasidium pullulans genomes reveal a recombining polyextremotolerant generalist.</title>
        <authorList>
            <person name="Gostincar C."/>
            <person name="Turk M."/>
            <person name="Zajc J."/>
            <person name="Gunde-Cimerman N."/>
        </authorList>
    </citation>
    <scope>NUCLEOTIDE SEQUENCE [LARGE SCALE GENOMIC DNA]</scope>
    <source>
        <strain evidence="4 5">EXF-3380</strain>
    </source>
</reference>
<name>A0A4V4LH55_AURPU</name>
<keyword evidence="1" id="KW-0808">Transferase</keyword>
<dbReference type="GO" id="GO:0031380">
    <property type="term" value="C:nuclear RNA-directed RNA polymerase complex"/>
    <property type="evidence" value="ECO:0007669"/>
    <property type="project" value="TreeGrafter"/>
</dbReference>
<dbReference type="Pfam" id="PF25358">
    <property type="entry name" value="PH_fung_RdRP"/>
    <property type="match status" value="1"/>
</dbReference>
<accession>A0A4V4LH55</accession>
<dbReference type="PANTHER" id="PTHR23079:SF17">
    <property type="entry name" value="RNA-DEPENDENT RNA POLYMERASE"/>
    <property type="match status" value="1"/>
</dbReference>
<proteinExistence type="inferred from homology"/>
<organism evidence="4 5">
    <name type="scientific">Aureobasidium pullulans</name>
    <name type="common">Black yeast</name>
    <name type="synonym">Pullularia pullulans</name>
    <dbReference type="NCBI Taxonomy" id="5580"/>
    <lineage>
        <taxon>Eukaryota</taxon>
        <taxon>Fungi</taxon>
        <taxon>Dikarya</taxon>
        <taxon>Ascomycota</taxon>
        <taxon>Pezizomycotina</taxon>
        <taxon>Dothideomycetes</taxon>
        <taxon>Dothideomycetidae</taxon>
        <taxon>Dothideales</taxon>
        <taxon>Saccotheciaceae</taxon>
        <taxon>Aureobasidium</taxon>
    </lineage>
</organism>
<dbReference type="EC" id="2.7.7.48" evidence="1"/>
<gene>
    <name evidence="4" type="ORF">D6C83_05576</name>
</gene>
<comment type="catalytic activity">
    <reaction evidence="1">
        <text>RNA(n) + a ribonucleoside 5'-triphosphate = RNA(n+1) + diphosphate</text>
        <dbReference type="Rhea" id="RHEA:21248"/>
        <dbReference type="Rhea" id="RHEA-COMP:14527"/>
        <dbReference type="Rhea" id="RHEA-COMP:17342"/>
        <dbReference type="ChEBI" id="CHEBI:33019"/>
        <dbReference type="ChEBI" id="CHEBI:61557"/>
        <dbReference type="ChEBI" id="CHEBI:140395"/>
        <dbReference type="EC" id="2.7.7.48"/>
    </reaction>
</comment>
<feature type="domain" description="RdRP-like PH" evidence="3">
    <location>
        <begin position="122"/>
        <end position="289"/>
    </location>
</feature>